<reference evidence="5 6" key="1">
    <citation type="journal article" date="2011" name="J. Bacteriol.">
        <title>Complete genome sequence of the industrial strain Ketogulonicigenium vulgare WSH-001.</title>
        <authorList>
            <person name="Liu L."/>
            <person name="Li Y."/>
            <person name="Zhang J."/>
            <person name="Zhou Z."/>
            <person name="Liu J."/>
            <person name="Li X."/>
            <person name="Zhou J."/>
            <person name="Du G."/>
            <person name="Wang L."/>
            <person name="Chen J."/>
        </authorList>
    </citation>
    <scope>NUCLEOTIDE SEQUENCE [LARGE SCALE GENOMIC DNA]</scope>
    <source>
        <strain evidence="5 6">WSH-001</strain>
    </source>
</reference>
<organism evidence="5 6">
    <name type="scientific">Ketogulonicigenium vulgare (strain WSH-001)</name>
    <dbReference type="NCBI Taxonomy" id="759362"/>
    <lineage>
        <taxon>Bacteria</taxon>
        <taxon>Pseudomonadati</taxon>
        <taxon>Pseudomonadota</taxon>
        <taxon>Alphaproteobacteria</taxon>
        <taxon>Rhodobacterales</taxon>
        <taxon>Roseobacteraceae</taxon>
        <taxon>Ketogulonicigenium</taxon>
    </lineage>
</organism>
<evidence type="ECO:0000259" key="4">
    <source>
        <dbReference type="Pfam" id="PF00496"/>
    </source>
</evidence>
<dbReference type="InterPro" id="IPR039424">
    <property type="entry name" value="SBP_5"/>
</dbReference>
<accession>F9YA94</accession>
<dbReference type="eggNOG" id="COG4166">
    <property type="taxonomic scope" value="Bacteria"/>
</dbReference>
<dbReference type="PANTHER" id="PTHR30290">
    <property type="entry name" value="PERIPLASMIC BINDING COMPONENT OF ABC TRANSPORTER"/>
    <property type="match status" value="1"/>
</dbReference>
<dbReference type="GO" id="GO:0043190">
    <property type="term" value="C:ATP-binding cassette (ABC) transporter complex"/>
    <property type="evidence" value="ECO:0007669"/>
    <property type="project" value="InterPro"/>
</dbReference>
<dbReference type="CDD" id="cd08497">
    <property type="entry name" value="MbnE-like"/>
    <property type="match status" value="1"/>
</dbReference>
<dbReference type="GO" id="GO:0030288">
    <property type="term" value="C:outer membrane-bounded periplasmic space"/>
    <property type="evidence" value="ECO:0007669"/>
    <property type="project" value="TreeGrafter"/>
</dbReference>
<dbReference type="PIRSF" id="PIRSF002741">
    <property type="entry name" value="MppA"/>
    <property type="match status" value="1"/>
</dbReference>
<dbReference type="Gene3D" id="3.10.105.10">
    <property type="entry name" value="Dipeptide-binding Protein, Domain 3"/>
    <property type="match status" value="1"/>
</dbReference>
<dbReference type="OrthoDB" id="9803988at2"/>
<dbReference type="GO" id="GO:0042884">
    <property type="term" value="P:microcin transport"/>
    <property type="evidence" value="ECO:0007669"/>
    <property type="project" value="TreeGrafter"/>
</dbReference>
<proteinExistence type="inferred from homology"/>
<sequence length="638" mass="71394">MMMRQAPRSRSRVIAAGRRDWRPVIVLAAFGFLGAALWSGAARAQEETITSHGFTTFGDLSELTYPADYQHLNYVNPDAPKGGTISVWAQGTFDSFNPYAREGLSGAMATIGYESLLEATADTVSDAYCLLCETLEYPESQDWVIFHMRPEARFSDGTPLTAHDVVFSHNLLMEQGLPSYREAVAPLITNVEALDDHTVRFTFAPDVPRKGLIVQAGGSPVFSQAWYESTGARLDQTQVETSPGSGPYVRAAFDFNNYITYRRNPDYWGADLPINQGRHNFDEIRVVYFADANVAFEAFKAGEYTFRQENSSIVWATGYDFPALNNGYVVKDELGNGNLPPAVGFVLNLRRPEFQDIRVRQAIALMYNFTWTNDTLQYGLFQQRNSFWQGSPLEAHGTPEGLELEYLESVADLIDPAILTEPVTMPHTAGANQLDRANLRRALALLTEAGWESGADGRLMKDGQPLTLELLGYSPTFDRIVTPFIENLNTLGIAANYNRIDPSQYTVRTRANDFDMVYDGYTTGLEEGLGLAQRFGSYAVDDVFNPAGYSSPAVDRLIEIAVDAQNYDEMSAAVRGIDRIMRRALFVIPSWYNANFWVSYYDMFEHPEEMPPYALGQLDFWWYNAEKADGLRAAGVIR</sequence>
<evidence type="ECO:0000256" key="3">
    <source>
        <dbReference type="ARBA" id="ARBA00022729"/>
    </source>
</evidence>
<dbReference type="GO" id="GO:0015833">
    <property type="term" value="P:peptide transport"/>
    <property type="evidence" value="ECO:0007669"/>
    <property type="project" value="TreeGrafter"/>
</dbReference>
<dbReference type="EMBL" id="CP002018">
    <property type="protein sequence ID" value="AEM40267.1"/>
    <property type="molecule type" value="Genomic_DNA"/>
</dbReference>
<dbReference type="GO" id="GO:1904680">
    <property type="term" value="F:peptide transmembrane transporter activity"/>
    <property type="evidence" value="ECO:0007669"/>
    <property type="project" value="TreeGrafter"/>
</dbReference>
<dbReference type="HOGENOM" id="CLU_023171_0_0_5"/>
<gene>
    <name evidence="5" type="primary">yejA</name>
    <name evidence="5" type="ordered locus">KVU_0428</name>
</gene>
<dbReference type="KEGG" id="kvl:KVU_0428"/>
<evidence type="ECO:0000256" key="1">
    <source>
        <dbReference type="ARBA" id="ARBA00004418"/>
    </source>
</evidence>
<evidence type="ECO:0000313" key="6">
    <source>
        <dbReference type="Proteomes" id="UP000000692"/>
    </source>
</evidence>
<protein>
    <submittedName>
        <fullName evidence="5">Oligopeptide/dipeptide uptake family ABC transporter, periplasmic substrate-binding protein</fullName>
    </submittedName>
</protein>
<keyword evidence="6" id="KW-1185">Reference proteome</keyword>
<dbReference type="InterPro" id="IPR000914">
    <property type="entry name" value="SBP_5_dom"/>
</dbReference>
<evidence type="ECO:0000313" key="5">
    <source>
        <dbReference type="EMBL" id="AEM40267.1"/>
    </source>
</evidence>
<dbReference type="InterPro" id="IPR030678">
    <property type="entry name" value="Peptide/Ni-bd"/>
</dbReference>
<dbReference type="AlphaFoldDB" id="F9YA94"/>
<dbReference type="Proteomes" id="UP000000692">
    <property type="component" value="Chromosome"/>
</dbReference>
<dbReference type="PANTHER" id="PTHR30290:SF64">
    <property type="entry name" value="ABC TRANSPORTER PERIPLASMIC BINDING PROTEIN"/>
    <property type="match status" value="1"/>
</dbReference>
<feature type="domain" description="Solute-binding protein family 5" evidence="4">
    <location>
        <begin position="142"/>
        <end position="528"/>
    </location>
</feature>
<dbReference type="PATRIC" id="fig|759362.5.peg.448"/>
<dbReference type="Gene3D" id="3.40.190.10">
    <property type="entry name" value="Periplasmic binding protein-like II"/>
    <property type="match status" value="1"/>
</dbReference>
<name>F9YA94_KETVW</name>
<evidence type="ECO:0000256" key="2">
    <source>
        <dbReference type="ARBA" id="ARBA00005695"/>
    </source>
</evidence>
<comment type="similarity">
    <text evidence="2">Belongs to the bacterial solute-binding protein 5 family.</text>
</comment>
<keyword evidence="3" id="KW-0732">Signal</keyword>
<dbReference type="Pfam" id="PF00496">
    <property type="entry name" value="SBP_bac_5"/>
    <property type="match status" value="1"/>
</dbReference>
<comment type="subcellular location">
    <subcellularLocation>
        <location evidence="1">Periplasm</location>
    </subcellularLocation>
</comment>
<dbReference type="SUPFAM" id="SSF53850">
    <property type="entry name" value="Periplasmic binding protein-like II"/>
    <property type="match status" value="1"/>
</dbReference>
<dbReference type="RefSeq" id="WP_013383698.1">
    <property type="nucleotide sequence ID" value="NC_017384.1"/>
</dbReference>